<dbReference type="InterPro" id="IPR005467">
    <property type="entry name" value="His_kinase_dom"/>
</dbReference>
<proteinExistence type="predicted"/>
<dbReference type="Proteomes" id="UP000178636">
    <property type="component" value="Unassembled WGS sequence"/>
</dbReference>
<keyword evidence="6" id="KW-0808">Transferase</keyword>
<dbReference type="InterPro" id="IPR003661">
    <property type="entry name" value="HisK_dim/P_dom"/>
</dbReference>
<evidence type="ECO:0000259" key="13">
    <source>
        <dbReference type="PROSITE" id="PS50109"/>
    </source>
</evidence>
<evidence type="ECO:0000256" key="8">
    <source>
        <dbReference type="ARBA" id="ARBA00022777"/>
    </source>
</evidence>
<feature type="domain" description="HAMP" evidence="14">
    <location>
        <begin position="190"/>
        <end position="242"/>
    </location>
</feature>
<dbReference type="CDD" id="cd06225">
    <property type="entry name" value="HAMP"/>
    <property type="match status" value="1"/>
</dbReference>
<evidence type="ECO:0000256" key="2">
    <source>
        <dbReference type="ARBA" id="ARBA00004236"/>
    </source>
</evidence>
<keyword evidence="7" id="KW-0547">Nucleotide-binding</keyword>
<dbReference type="AlphaFoldDB" id="A0A1G2DDV8"/>
<evidence type="ECO:0000256" key="10">
    <source>
        <dbReference type="ARBA" id="ARBA00023012"/>
    </source>
</evidence>
<comment type="caution">
    <text evidence="15">The sequence shown here is derived from an EMBL/GenBank/DDBJ whole genome shotgun (WGS) entry which is preliminary data.</text>
</comment>
<organism evidence="15 16">
    <name type="scientific">Candidatus Lloydbacteria bacterium RIFCSPHIGHO2_02_FULL_54_17</name>
    <dbReference type="NCBI Taxonomy" id="1798664"/>
    <lineage>
        <taxon>Bacteria</taxon>
        <taxon>Candidatus Lloydiibacteriota</taxon>
    </lineage>
</organism>
<dbReference type="SUPFAM" id="SSF55874">
    <property type="entry name" value="ATPase domain of HSP90 chaperone/DNA topoisomerase II/histidine kinase"/>
    <property type="match status" value="1"/>
</dbReference>
<dbReference type="SMART" id="SM00387">
    <property type="entry name" value="HATPase_c"/>
    <property type="match status" value="1"/>
</dbReference>
<dbReference type="FunFam" id="3.30.565.10:FF:000023">
    <property type="entry name" value="PAS domain-containing sensor histidine kinase"/>
    <property type="match status" value="1"/>
</dbReference>
<evidence type="ECO:0000256" key="11">
    <source>
        <dbReference type="ARBA" id="ARBA00023136"/>
    </source>
</evidence>
<dbReference type="InterPro" id="IPR036890">
    <property type="entry name" value="HATPase_C_sf"/>
</dbReference>
<keyword evidence="11 12" id="KW-0472">Membrane</keyword>
<dbReference type="InterPro" id="IPR036097">
    <property type="entry name" value="HisK_dim/P_sf"/>
</dbReference>
<accession>A0A1G2DDV8</accession>
<gene>
    <name evidence="15" type="ORF">A3C93_04105</name>
</gene>
<evidence type="ECO:0000256" key="5">
    <source>
        <dbReference type="ARBA" id="ARBA00022553"/>
    </source>
</evidence>
<comment type="catalytic activity">
    <reaction evidence="1">
        <text>ATP + protein L-histidine = ADP + protein N-phospho-L-histidine.</text>
        <dbReference type="EC" id="2.7.13.3"/>
    </reaction>
</comment>
<keyword evidence="5" id="KW-0597">Phosphoprotein</keyword>
<name>A0A1G2DDV8_9BACT</name>
<sequence>MAVLSLSGFMAAVGFSRLEAIRQVADELRPFAEERTRTRGIDLSFDALDTHLEQFVTIGGEDSRAAVRNDVASIEEEVRGLAAMETAEADPAFLRRTTLLVGILRERIETFLYGGESTGAREFNEQLQGVYETLRNTRDARTDLIKYLDEQFIMRVDKERSIISSAVQTFFFLEVLTLLIGLIISIAISRVISAPIRALNLAANKIAEGDYLARADVNEGDETGELGRSFNVMAEHLAQYTHDLEQQVLTRTKELSDKVAALDEANQRLDKNASLLISRDTELTEANERLRELDKAKSDFLSVAAHQLRTPLSAVHWVNSVLLEEEMGKLTDEQKSYVMKAEESNNRMIHLVDEMLTITRMESGKLEYHFYALPLNDILGTVVQDFLPKAKEKELKLTYTSERNIATDVSVDPEKIRFVFENLLENAIRYTPKGGTVEVMLTRKKDLLLTTIKDSGIGISEKDQKTIFTKFFRAANAARVVTDGSGLGLFLAKTIALRHGGTVTFESVLGKGSTFTVFLPALPVTDSSSAFAKALPPTAPVASA</sequence>
<dbReference type="GO" id="GO:0005524">
    <property type="term" value="F:ATP binding"/>
    <property type="evidence" value="ECO:0007669"/>
    <property type="project" value="UniProtKB-KW"/>
</dbReference>
<keyword evidence="12" id="KW-1133">Transmembrane helix</keyword>
<dbReference type="Gene3D" id="6.10.340.10">
    <property type="match status" value="1"/>
</dbReference>
<feature type="transmembrane region" description="Helical" evidence="12">
    <location>
        <begin position="170"/>
        <end position="192"/>
    </location>
</feature>
<keyword evidence="4" id="KW-1003">Cell membrane</keyword>
<dbReference type="PRINTS" id="PR00344">
    <property type="entry name" value="BCTRLSENSOR"/>
</dbReference>
<dbReference type="STRING" id="1798664.A3C93_04105"/>
<evidence type="ECO:0000259" key="14">
    <source>
        <dbReference type="PROSITE" id="PS50885"/>
    </source>
</evidence>
<dbReference type="InterPro" id="IPR050736">
    <property type="entry name" value="Sensor_HK_Regulatory"/>
</dbReference>
<dbReference type="SUPFAM" id="SSF158472">
    <property type="entry name" value="HAMP domain-like"/>
    <property type="match status" value="1"/>
</dbReference>
<dbReference type="Gene3D" id="3.30.565.10">
    <property type="entry name" value="Histidine kinase-like ATPase, C-terminal domain"/>
    <property type="match status" value="1"/>
</dbReference>
<evidence type="ECO:0000256" key="3">
    <source>
        <dbReference type="ARBA" id="ARBA00012438"/>
    </source>
</evidence>
<dbReference type="InterPro" id="IPR004358">
    <property type="entry name" value="Sig_transdc_His_kin-like_C"/>
</dbReference>
<feature type="domain" description="Histidine kinase" evidence="13">
    <location>
        <begin position="303"/>
        <end position="523"/>
    </location>
</feature>
<evidence type="ECO:0000256" key="6">
    <source>
        <dbReference type="ARBA" id="ARBA00022679"/>
    </source>
</evidence>
<dbReference type="Pfam" id="PF00672">
    <property type="entry name" value="HAMP"/>
    <property type="match status" value="1"/>
</dbReference>
<dbReference type="PROSITE" id="PS50885">
    <property type="entry name" value="HAMP"/>
    <property type="match status" value="1"/>
</dbReference>
<comment type="subcellular location">
    <subcellularLocation>
        <location evidence="2">Cell membrane</location>
    </subcellularLocation>
</comment>
<dbReference type="CDD" id="cd00075">
    <property type="entry name" value="HATPase"/>
    <property type="match status" value="1"/>
</dbReference>
<dbReference type="Pfam" id="PF00512">
    <property type="entry name" value="HisKA"/>
    <property type="match status" value="1"/>
</dbReference>
<dbReference type="PANTHER" id="PTHR43711:SF31">
    <property type="entry name" value="HISTIDINE KINASE"/>
    <property type="match status" value="1"/>
</dbReference>
<dbReference type="CDD" id="cd00082">
    <property type="entry name" value="HisKA"/>
    <property type="match status" value="1"/>
</dbReference>
<evidence type="ECO:0000313" key="15">
    <source>
        <dbReference type="EMBL" id="OGZ10968.1"/>
    </source>
</evidence>
<keyword evidence="10" id="KW-0902">Two-component regulatory system</keyword>
<dbReference type="InterPro" id="IPR003660">
    <property type="entry name" value="HAMP_dom"/>
</dbReference>
<dbReference type="GO" id="GO:0005886">
    <property type="term" value="C:plasma membrane"/>
    <property type="evidence" value="ECO:0007669"/>
    <property type="project" value="UniProtKB-SubCell"/>
</dbReference>
<protein>
    <recommendedName>
        <fullName evidence="3">histidine kinase</fullName>
        <ecNumber evidence="3">2.7.13.3</ecNumber>
    </recommendedName>
</protein>
<dbReference type="GO" id="GO:0000155">
    <property type="term" value="F:phosphorelay sensor kinase activity"/>
    <property type="evidence" value="ECO:0007669"/>
    <property type="project" value="InterPro"/>
</dbReference>
<dbReference type="SMART" id="SM00304">
    <property type="entry name" value="HAMP"/>
    <property type="match status" value="1"/>
</dbReference>
<evidence type="ECO:0000256" key="7">
    <source>
        <dbReference type="ARBA" id="ARBA00022741"/>
    </source>
</evidence>
<evidence type="ECO:0000256" key="9">
    <source>
        <dbReference type="ARBA" id="ARBA00022840"/>
    </source>
</evidence>
<evidence type="ECO:0000256" key="12">
    <source>
        <dbReference type="SAM" id="Phobius"/>
    </source>
</evidence>
<reference evidence="15 16" key="1">
    <citation type="journal article" date="2016" name="Nat. Commun.">
        <title>Thousands of microbial genomes shed light on interconnected biogeochemical processes in an aquifer system.</title>
        <authorList>
            <person name="Anantharaman K."/>
            <person name="Brown C.T."/>
            <person name="Hug L.A."/>
            <person name="Sharon I."/>
            <person name="Castelle C.J."/>
            <person name="Probst A.J."/>
            <person name="Thomas B.C."/>
            <person name="Singh A."/>
            <person name="Wilkins M.J."/>
            <person name="Karaoz U."/>
            <person name="Brodie E.L."/>
            <person name="Williams K.H."/>
            <person name="Hubbard S.S."/>
            <person name="Banfield J.F."/>
        </authorList>
    </citation>
    <scope>NUCLEOTIDE SEQUENCE [LARGE SCALE GENOMIC DNA]</scope>
</reference>
<dbReference type="InterPro" id="IPR003594">
    <property type="entry name" value="HATPase_dom"/>
</dbReference>
<dbReference type="EMBL" id="MHLO01000042">
    <property type="protein sequence ID" value="OGZ10968.1"/>
    <property type="molecule type" value="Genomic_DNA"/>
</dbReference>
<evidence type="ECO:0000256" key="4">
    <source>
        <dbReference type="ARBA" id="ARBA00022475"/>
    </source>
</evidence>
<keyword evidence="12" id="KW-0812">Transmembrane</keyword>
<dbReference type="SMART" id="SM00388">
    <property type="entry name" value="HisKA"/>
    <property type="match status" value="1"/>
</dbReference>
<dbReference type="Gene3D" id="1.10.287.130">
    <property type="match status" value="1"/>
</dbReference>
<evidence type="ECO:0000256" key="1">
    <source>
        <dbReference type="ARBA" id="ARBA00000085"/>
    </source>
</evidence>
<dbReference type="PROSITE" id="PS50109">
    <property type="entry name" value="HIS_KIN"/>
    <property type="match status" value="1"/>
</dbReference>
<dbReference type="Pfam" id="PF02518">
    <property type="entry name" value="HATPase_c"/>
    <property type="match status" value="1"/>
</dbReference>
<dbReference type="EC" id="2.7.13.3" evidence="3"/>
<keyword evidence="8" id="KW-0418">Kinase</keyword>
<evidence type="ECO:0000313" key="16">
    <source>
        <dbReference type="Proteomes" id="UP000178636"/>
    </source>
</evidence>
<keyword evidence="9" id="KW-0067">ATP-binding</keyword>
<dbReference type="SUPFAM" id="SSF47384">
    <property type="entry name" value="Homodimeric domain of signal transducing histidine kinase"/>
    <property type="match status" value="1"/>
</dbReference>
<dbReference type="PANTHER" id="PTHR43711">
    <property type="entry name" value="TWO-COMPONENT HISTIDINE KINASE"/>
    <property type="match status" value="1"/>
</dbReference>